<dbReference type="Proteomes" id="UP001064489">
    <property type="component" value="Chromosome 13"/>
</dbReference>
<organism evidence="1 2">
    <name type="scientific">Acer negundo</name>
    <name type="common">Box elder</name>
    <dbReference type="NCBI Taxonomy" id="4023"/>
    <lineage>
        <taxon>Eukaryota</taxon>
        <taxon>Viridiplantae</taxon>
        <taxon>Streptophyta</taxon>
        <taxon>Embryophyta</taxon>
        <taxon>Tracheophyta</taxon>
        <taxon>Spermatophyta</taxon>
        <taxon>Magnoliopsida</taxon>
        <taxon>eudicotyledons</taxon>
        <taxon>Gunneridae</taxon>
        <taxon>Pentapetalae</taxon>
        <taxon>rosids</taxon>
        <taxon>malvids</taxon>
        <taxon>Sapindales</taxon>
        <taxon>Sapindaceae</taxon>
        <taxon>Hippocastanoideae</taxon>
        <taxon>Acereae</taxon>
        <taxon>Acer</taxon>
    </lineage>
</organism>
<reference evidence="1 2" key="1">
    <citation type="journal article" date="2022" name="Plant J.">
        <title>Strategies of tolerance reflected in two North American maple genomes.</title>
        <authorList>
            <person name="McEvoy S.L."/>
            <person name="Sezen U.U."/>
            <person name="Trouern-Trend A."/>
            <person name="McMahon S.M."/>
            <person name="Schaberg P.G."/>
            <person name="Yang J."/>
            <person name="Wegrzyn J.L."/>
            <person name="Swenson N.G."/>
        </authorList>
    </citation>
    <scope>NUCLEOTIDE SEQUENCE [LARGE SCALE GENOMIC DNA]</scope>
    <source>
        <strain evidence="1">91603</strain>
    </source>
</reference>
<protein>
    <submittedName>
        <fullName evidence="1">Uncharacterized protein</fullName>
    </submittedName>
</protein>
<name>A0AAD5P422_ACENE</name>
<proteinExistence type="predicted"/>
<accession>A0AAD5P422</accession>
<dbReference type="AlphaFoldDB" id="A0AAD5P422"/>
<evidence type="ECO:0000313" key="2">
    <source>
        <dbReference type="Proteomes" id="UP001064489"/>
    </source>
</evidence>
<sequence length="168" mass="19660">MPPKRSANLNPRENPIDEVYERYVIAQLWQQVQTLTQQIVELTAQKWRPNPQEADEESNHSLFFNYDYVSKSVIVDFDMPPIFDEEISDDDFESSETVVSDEYSSQGLSSFHHELGLFHFVVMPPKRRVNLNPYKNPIDEVYERDLIARLRQQVETLTQQIAALTAQK</sequence>
<evidence type="ECO:0000313" key="1">
    <source>
        <dbReference type="EMBL" id="KAI9198002.1"/>
    </source>
</evidence>
<keyword evidence="2" id="KW-1185">Reference proteome</keyword>
<gene>
    <name evidence="1" type="ORF">LWI28_008392</name>
</gene>
<comment type="caution">
    <text evidence="1">The sequence shown here is derived from an EMBL/GenBank/DDBJ whole genome shotgun (WGS) entry which is preliminary data.</text>
</comment>
<dbReference type="EMBL" id="JAJSOW010000002">
    <property type="protein sequence ID" value="KAI9198002.1"/>
    <property type="molecule type" value="Genomic_DNA"/>
</dbReference>